<organism evidence="1 2">
    <name type="scientific">Malaciobacter mytili LMG 24559</name>
    <dbReference type="NCBI Taxonomy" id="1032238"/>
    <lineage>
        <taxon>Bacteria</taxon>
        <taxon>Pseudomonadati</taxon>
        <taxon>Campylobacterota</taxon>
        <taxon>Epsilonproteobacteria</taxon>
        <taxon>Campylobacterales</taxon>
        <taxon>Arcobacteraceae</taxon>
        <taxon>Malaciobacter</taxon>
    </lineage>
</organism>
<protein>
    <recommendedName>
        <fullName evidence="3">Ribosome association toxin RatA</fullName>
    </recommendedName>
</protein>
<evidence type="ECO:0000313" key="1">
    <source>
        <dbReference type="EMBL" id="RXK15719.1"/>
    </source>
</evidence>
<sequence>MKTFTKETYINTTLEELFAFHMDTNNLLKITPSNIKATLLTKNIQPKEGQVISLKTTKNFLSFLWIIRIKKIEYPKLFIDEALKSPFKFWEHQHIFEKRGNKVLLKDVVRYELPFGFIGRIFSSFIQSDLEKMFDFRHKVTKNILEGKI</sequence>
<dbReference type="EMBL" id="NXID01000023">
    <property type="protein sequence ID" value="RXK15719.1"/>
    <property type="molecule type" value="Genomic_DNA"/>
</dbReference>
<dbReference type="InterPro" id="IPR023393">
    <property type="entry name" value="START-like_dom_sf"/>
</dbReference>
<dbReference type="SUPFAM" id="SSF55961">
    <property type="entry name" value="Bet v1-like"/>
    <property type="match status" value="1"/>
</dbReference>
<gene>
    <name evidence="1" type="ORF">CP985_07360</name>
</gene>
<dbReference type="CDD" id="cd07820">
    <property type="entry name" value="SRPBCC_3"/>
    <property type="match status" value="1"/>
</dbReference>
<comment type="caution">
    <text evidence="1">The sequence shown here is derived from an EMBL/GenBank/DDBJ whole genome shotgun (WGS) entry which is preliminary data.</text>
</comment>
<keyword evidence="2" id="KW-1185">Reference proteome</keyword>
<dbReference type="RefSeq" id="WP_114842166.1">
    <property type="nucleotide sequence ID" value="NZ_CP031219.1"/>
</dbReference>
<name>A0AAX2AG56_9BACT</name>
<dbReference type="Proteomes" id="UP000290092">
    <property type="component" value="Unassembled WGS sequence"/>
</dbReference>
<proteinExistence type="predicted"/>
<dbReference type="Gene3D" id="3.30.530.20">
    <property type="match status" value="1"/>
</dbReference>
<evidence type="ECO:0008006" key="3">
    <source>
        <dbReference type="Google" id="ProtNLM"/>
    </source>
</evidence>
<dbReference type="AlphaFoldDB" id="A0AAX2AG56"/>
<reference evidence="1 2" key="1">
    <citation type="submission" date="2017-09" db="EMBL/GenBank/DDBJ databases">
        <title>Genomics of the genus Arcobacter.</title>
        <authorList>
            <person name="Perez-Cataluna A."/>
            <person name="Figueras M.J."/>
            <person name="Salas-Masso N."/>
        </authorList>
    </citation>
    <scope>NUCLEOTIDE SEQUENCE [LARGE SCALE GENOMIC DNA]</scope>
    <source>
        <strain evidence="1 2">CECT 7386</strain>
    </source>
</reference>
<accession>A0AAX2AG56</accession>
<dbReference type="KEGG" id="amyt:AMYT_1750"/>
<evidence type="ECO:0000313" key="2">
    <source>
        <dbReference type="Proteomes" id="UP000290092"/>
    </source>
</evidence>